<dbReference type="GO" id="GO:0008168">
    <property type="term" value="F:methyltransferase activity"/>
    <property type="evidence" value="ECO:0007669"/>
    <property type="project" value="UniProtKB-KW"/>
</dbReference>
<evidence type="ECO:0000313" key="4">
    <source>
        <dbReference type="Proteomes" id="UP000460272"/>
    </source>
</evidence>
<sequence length="311" mass="33397">MTTPRSHGAAPQARTCCTRSGRRAKSIDDARRAVSPSGAMGMEEAAIRAYYDRGEERDRLNDGAGQLEFLRTTEILARRLPPPPAVIADIGGGPGRYALWLASLGHQVEHRDLMPLHVSQLQADAAEIAGIRTAVGDARELDLPDASVDAVLLLGPLYHLVTRSERMDAIGEAVRVLRPGGPLFAAAITRWAFRIDGIVAKRIYDEYPAALDLIDETERTGIMPPLHPGAFTSYLHRPEGLRAELTEAGLDVTGMVCVEGPAVILADLDTRMADPAERAVILEAARAMESVPELLGFGPHLLATAIRPAAG</sequence>
<proteinExistence type="predicted"/>
<dbReference type="GO" id="GO:0032259">
    <property type="term" value="P:methylation"/>
    <property type="evidence" value="ECO:0007669"/>
    <property type="project" value="UniProtKB-KW"/>
</dbReference>
<keyword evidence="3" id="KW-0808">Transferase</keyword>
<keyword evidence="4" id="KW-1185">Reference proteome</keyword>
<dbReference type="Proteomes" id="UP000460272">
    <property type="component" value="Unassembled WGS sequence"/>
</dbReference>
<evidence type="ECO:0000256" key="1">
    <source>
        <dbReference type="SAM" id="MobiDB-lite"/>
    </source>
</evidence>
<comment type="caution">
    <text evidence="3">The sequence shown here is derived from an EMBL/GenBank/DDBJ whole genome shotgun (WGS) entry which is preliminary data.</text>
</comment>
<protein>
    <submittedName>
        <fullName evidence="3">Class I SAM-dependent methyltransferase</fullName>
    </submittedName>
</protein>
<dbReference type="OrthoDB" id="9810615at2"/>
<feature type="domain" description="Methyltransferase" evidence="2">
    <location>
        <begin position="87"/>
        <end position="181"/>
    </location>
</feature>
<dbReference type="AlphaFoldDB" id="A0A6P2C1Z9"/>
<dbReference type="CDD" id="cd02440">
    <property type="entry name" value="AdoMet_MTases"/>
    <property type="match status" value="1"/>
</dbReference>
<reference evidence="3 4" key="1">
    <citation type="submission" date="2018-11" db="EMBL/GenBank/DDBJ databases">
        <title>Trebonia kvetii gen.nov., sp.nov., a novel acidophilic actinobacterium, and proposal of the new actinobacterial family Treboniaceae fam. nov.</title>
        <authorList>
            <person name="Rapoport D."/>
            <person name="Sagova-Mareckova M."/>
            <person name="Sedlacek I."/>
            <person name="Provaznik J."/>
            <person name="Kralova S."/>
            <person name="Pavlinic D."/>
            <person name="Benes V."/>
            <person name="Kopecky J."/>
        </authorList>
    </citation>
    <scope>NUCLEOTIDE SEQUENCE [LARGE SCALE GENOMIC DNA]</scope>
    <source>
        <strain evidence="3 4">15Tr583</strain>
    </source>
</reference>
<organism evidence="3 4">
    <name type="scientific">Trebonia kvetii</name>
    <dbReference type="NCBI Taxonomy" id="2480626"/>
    <lineage>
        <taxon>Bacteria</taxon>
        <taxon>Bacillati</taxon>
        <taxon>Actinomycetota</taxon>
        <taxon>Actinomycetes</taxon>
        <taxon>Streptosporangiales</taxon>
        <taxon>Treboniaceae</taxon>
        <taxon>Trebonia</taxon>
    </lineage>
</organism>
<dbReference type="InterPro" id="IPR041698">
    <property type="entry name" value="Methyltransf_25"/>
</dbReference>
<name>A0A6P2C1Z9_9ACTN</name>
<dbReference type="Pfam" id="PF13649">
    <property type="entry name" value="Methyltransf_25"/>
    <property type="match status" value="1"/>
</dbReference>
<evidence type="ECO:0000313" key="3">
    <source>
        <dbReference type="EMBL" id="TVZ05218.1"/>
    </source>
</evidence>
<dbReference type="EMBL" id="RPFW01000002">
    <property type="protein sequence ID" value="TVZ05218.1"/>
    <property type="molecule type" value="Genomic_DNA"/>
</dbReference>
<gene>
    <name evidence="3" type="ORF">EAS64_11565</name>
</gene>
<feature type="region of interest" description="Disordered" evidence="1">
    <location>
        <begin position="1"/>
        <end position="35"/>
    </location>
</feature>
<dbReference type="Gene3D" id="3.40.50.150">
    <property type="entry name" value="Vaccinia Virus protein VP39"/>
    <property type="match status" value="1"/>
</dbReference>
<evidence type="ECO:0000259" key="2">
    <source>
        <dbReference type="Pfam" id="PF13649"/>
    </source>
</evidence>
<keyword evidence="3" id="KW-0489">Methyltransferase</keyword>
<dbReference type="SUPFAM" id="SSF53335">
    <property type="entry name" value="S-adenosyl-L-methionine-dependent methyltransferases"/>
    <property type="match status" value="1"/>
</dbReference>
<dbReference type="InterPro" id="IPR029063">
    <property type="entry name" value="SAM-dependent_MTases_sf"/>
</dbReference>
<accession>A0A6P2C1Z9</accession>